<dbReference type="Pfam" id="PF07484">
    <property type="entry name" value="Collar"/>
    <property type="match status" value="1"/>
</dbReference>
<feature type="domain" description="Phage tail collar" evidence="1">
    <location>
        <begin position="6"/>
        <end position="62"/>
    </location>
</feature>
<dbReference type="STRING" id="295068.MAQ5080_01939"/>
<dbReference type="InterPro" id="IPR037053">
    <property type="entry name" value="Phage_tail_collar_dom_sf"/>
</dbReference>
<organism evidence="2 3">
    <name type="scientific">Marinomonas aquimarina</name>
    <dbReference type="NCBI Taxonomy" id="295068"/>
    <lineage>
        <taxon>Bacteria</taxon>
        <taxon>Pseudomonadati</taxon>
        <taxon>Pseudomonadota</taxon>
        <taxon>Gammaproteobacteria</taxon>
        <taxon>Oceanospirillales</taxon>
        <taxon>Oceanospirillaceae</taxon>
        <taxon>Marinomonas</taxon>
    </lineage>
</organism>
<dbReference type="InterPro" id="IPR011083">
    <property type="entry name" value="Phage_tail_collar_dom"/>
</dbReference>
<dbReference type="SUPFAM" id="SSF88874">
    <property type="entry name" value="Receptor-binding domain of short tail fibre protein gp12"/>
    <property type="match status" value="1"/>
</dbReference>
<gene>
    <name evidence="2" type="ORF">MAQ5080_01939</name>
</gene>
<evidence type="ECO:0000313" key="3">
    <source>
        <dbReference type="Proteomes" id="UP000092627"/>
    </source>
</evidence>
<accession>A0A1A8TEI5</accession>
<dbReference type="OrthoDB" id="9810174at2"/>
<dbReference type="EMBL" id="FLOC01000010">
    <property type="protein sequence ID" value="SBS31355.1"/>
    <property type="molecule type" value="Genomic_DNA"/>
</dbReference>
<reference evidence="2 3" key="1">
    <citation type="submission" date="2016-06" db="EMBL/GenBank/DDBJ databases">
        <authorList>
            <person name="Kjaerup R.B."/>
            <person name="Dalgaard T.S."/>
            <person name="Juul-Madsen H.R."/>
        </authorList>
    </citation>
    <scope>NUCLEOTIDE SEQUENCE [LARGE SCALE GENOMIC DNA]</scope>
    <source>
        <strain evidence="2 3">CECT 5080</strain>
    </source>
</reference>
<keyword evidence="3" id="KW-1185">Reference proteome</keyword>
<proteinExistence type="predicted"/>
<name>A0A1A8TEI5_9GAMM</name>
<protein>
    <submittedName>
        <fullName evidence="2">Phage Tail Collar Domain protein</fullName>
    </submittedName>
</protein>
<sequence>MEGYIGTTLQFAGVYQPRNWAYCFGSQLDIMQNTTLFAVLGTYWGGDGRVTFCLPDLRGRTPVGYGAGPGLPSTDIGLHFGCATHTLTTLQLPSHNHKAVFEPQYAGGGTSQVSATATVKAGSGSDASAPTGKYWGVTPGGIGGLTSYSNTGSTTMASDAVDITISGGGGGITGGYVEIADAGTSQAFGLYQPSTVIPFIICIDGLFPARN</sequence>
<dbReference type="Gene3D" id="3.90.1340.10">
    <property type="entry name" value="Phage tail collar domain"/>
    <property type="match status" value="1"/>
</dbReference>
<evidence type="ECO:0000313" key="2">
    <source>
        <dbReference type="EMBL" id="SBS31355.1"/>
    </source>
</evidence>
<dbReference type="AlphaFoldDB" id="A0A1A8TEI5"/>
<dbReference type="Proteomes" id="UP000092627">
    <property type="component" value="Unassembled WGS sequence"/>
</dbReference>
<evidence type="ECO:0000259" key="1">
    <source>
        <dbReference type="Pfam" id="PF07484"/>
    </source>
</evidence>
<dbReference type="RefSeq" id="WP_067209180.1">
    <property type="nucleotide sequence ID" value="NZ_FLOC01000010.1"/>
</dbReference>